<dbReference type="Pfam" id="PF06271">
    <property type="entry name" value="RDD"/>
    <property type="match status" value="1"/>
</dbReference>
<comment type="subcellular location">
    <subcellularLocation>
        <location evidence="1">Membrane</location>
        <topology evidence="1">Multi-pass membrane protein</topology>
    </subcellularLocation>
</comment>
<evidence type="ECO:0000256" key="4">
    <source>
        <dbReference type="ARBA" id="ARBA00023136"/>
    </source>
</evidence>
<dbReference type="EMBL" id="SEWF01000029">
    <property type="protein sequence ID" value="RYU94226.1"/>
    <property type="molecule type" value="Genomic_DNA"/>
</dbReference>
<proteinExistence type="predicted"/>
<name>A0A4Q5LWP1_9BACT</name>
<comment type="caution">
    <text evidence="7">The sequence shown here is derived from an EMBL/GenBank/DDBJ whole genome shotgun (WGS) entry which is preliminary data.</text>
</comment>
<feature type="domain" description="RDD" evidence="6">
    <location>
        <begin position="4"/>
        <end position="100"/>
    </location>
</feature>
<feature type="transmembrane region" description="Helical" evidence="5">
    <location>
        <begin position="80"/>
        <end position="100"/>
    </location>
</feature>
<dbReference type="Proteomes" id="UP000293162">
    <property type="component" value="Unassembled WGS sequence"/>
</dbReference>
<keyword evidence="8" id="KW-1185">Reference proteome</keyword>
<dbReference type="RefSeq" id="WP_130022681.1">
    <property type="nucleotide sequence ID" value="NZ_SEWF01000029.1"/>
</dbReference>
<keyword evidence="2 5" id="KW-0812">Transmembrane</keyword>
<dbReference type="OrthoDB" id="9814143at2"/>
<evidence type="ECO:0000313" key="8">
    <source>
        <dbReference type="Proteomes" id="UP000293162"/>
    </source>
</evidence>
<protein>
    <recommendedName>
        <fullName evidence="6">RDD domain-containing protein</fullName>
    </recommendedName>
</protein>
<feature type="transmembrane region" description="Helical" evidence="5">
    <location>
        <begin position="127"/>
        <end position="150"/>
    </location>
</feature>
<evidence type="ECO:0000259" key="6">
    <source>
        <dbReference type="Pfam" id="PF06271"/>
    </source>
</evidence>
<reference evidence="7 8" key="1">
    <citation type="submission" date="2019-02" db="EMBL/GenBank/DDBJ databases">
        <title>Bacterial novel species Emticicia sp. 17J42-9 isolated from soil.</title>
        <authorList>
            <person name="Jung H.-Y."/>
        </authorList>
    </citation>
    <scope>NUCLEOTIDE SEQUENCE [LARGE SCALE GENOMIC DNA]</scope>
    <source>
        <strain evidence="7 8">17J42-9</strain>
    </source>
</reference>
<evidence type="ECO:0000256" key="2">
    <source>
        <dbReference type="ARBA" id="ARBA00022692"/>
    </source>
</evidence>
<evidence type="ECO:0000313" key="7">
    <source>
        <dbReference type="EMBL" id="RYU94226.1"/>
    </source>
</evidence>
<feature type="transmembrane region" description="Helical" evidence="5">
    <location>
        <begin position="37"/>
        <end position="55"/>
    </location>
</feature>
<dbReference type="AlphaFoldDB" id="A0A4Q5LWP1"/>
<accession>A0A4Q5LWP1</accession>
<evidence type="ECO:0000256" key="5">
    <source>
        <dbReference type="SAM" id="Phobius"/>
    </source>
</evidence>
<keyword evidence="3 5" id="KW-1133">Transmembrane helix</keyword>
<dbReference type="GO" id="GO:0016020">
    <property type="term" value="C:membrane"/>
    <property type="evidence" value="ECO:0007669"/>
    <property type="project" value="UniProtKB-SubCell"/>
</dbReference>
<evidence type="ECO:0000256" key="3">
    <source>
        <dbReference type="ARBA" id="ARBA00022989"/>
    </source>
</evidence>
<organism evidence="7 8">
    <name type="scientific">Emticicia agri</name>
    <dbReference type="NCBI Taxonomy" id="2492393"/>
    <lineage>
        <taxon>Bacteria</taxon>
        <taxon>Pseudomonadati</taxon>
        <taxon>Bacteroidota</taxon>
        <taxon>Cytophagia</taxon>
        <taxon>Cytophagales</taxon>
        <taxon>Leadbetterellaceae</taxon>
        <taxon>Emticicia</taxon>
    </lineage>
</organism>
<sequence length="233" mass="26633">MQQKRLYAFLIDFLIATVPAALLMDVEIFAWKLDFETAIYPPLGLIMILLILKDVRKGQSPGKYFMGLVVENKSGQSANFILRNISLLLLPVEGFIWLVFDKRMGDILCRTEVIAAEQTTIKRSTELLAGIFVILLVLYLSVTNLLGLYIRQKQEYILTEAFVFGSKAIQEKTGEVIKMGKIPRYNISKRDGQTHVRIETKVYGKKENADLIIFLTKKEGGEWVVQDYKYAEK</sequence>
<keyword evidence="4 5" id="KW-0472">Membrane</keyword>
<feature type="transmembrane region" description="Helical" evidence="5">
    <location>
        <begin position="7"/>
        <end position="31"/>
    </location>
</feature>
<gene>
    <name evidence="7" type="ORF">EWM59_18180</name>
</gene>
<dbReference type="InterPro" id="IPR010432">
    <property type="entry name" value="RDD"/>
</dbReference>
<evidence type="ECO:0000256" key="1">
    <source>
        <dbReference type="ARBA" id="ARBA00004141"/>
    </source>
</evidence>